<dbReference type="EMBL" id="JAUUTY010000003">
    <property type="protein sequence ID" value="KAK1661265.1"/>
    <property type="molecule type" value="Genomic_DNA"/>
</dbReference>
<dbReference type="Pfam" id="PF23635">
    <property type="entry name" value="Beta-prop_AT5G49610-like"/>
    <property type="match status" value="1"/>
</dbReference>
<protein>
    <recommendedName>
        <fullName evidence="6">F-box domain-containing protein</fullName>
    </recommendedName>
</protein>
<evidence type="ECO:0000259" key="3">
    <source>
        <dbReference type="Pfam" id="PF23635"/>
    </source>
</evidence>
<keyword evidence="5" id="KW-1185">Reference proteome</keyword>
<evidence type="ECO:0000259" key="2">
    <source>
        <dbReference type="Pfam" id="PF12937"/>
    </source>
</evidence>
<dbReference type="PANTHER" id="PTHR32133:SF266">
    <property type="entry name" value="F-BOX DOMAIN-CONTAINING PROTEIN"/>
    <property type="match status" value="1"/>
</dbReference>
<feature type="domain" description="F-box protein AT5G49610-like beta-propeller" evidence="3">
    <location>
        <begin position="194"/>
        <end position="451"/>
    </location>
</feature>
<name>A0AAD8SNW4_LOLMU</name>
<accession>A0AAD8SNW4</accession>
<dbReference type="AlphaFoldDB" id="A0AAD8SNW4"/>
<sequence length="478" mass="53704">MARRRSTRPRPQIQASRDAAGVIRRRSPRLHPQTQVSEEGAGVTPRRSPRLHPHIQANVKGAGVIGRRRRRRRGTSPAATASLPDDDGMLWEIFLRLPPQPSSLPRASAVCKQWRRIVGDPKFHRQFYAHHRKPPLLGVFLRGGKEEGIVFNPILDPPDRIPPRRLSLELPSNRDDHDLLNCHHILSNHDDHDLLSCRHGLVLVKECVSGEVIVCDPITGKQRRVAVPPVFKWDHLWGVVLCAAGDQGHVHGSCHSSPFKVVLLSLFRQDRQSLACVYSSEAGEWGDLILGEGPYYIQNFTAYATLVGNVLYWSFNGNCILEFDLGRQNLAATAGPPITPDFYYGDSQIIHAEDGSVGFAILAHSRFRMWQRNVNCQGVATWVPWKTIEMCNIPGLSLQTWEQMTWMGYDEDNDVIFLYVGPNVYSVQLKSMESKIIYETNWISEIHPFTSFYTTGTSIDGGSNPAEMLHGTSDACLV</sequence>
<dbReference type="PANTHER" id="PTHR32133">
    <property type="entry name" value="OS07G0120400 PROTEIN"/>
    <property type="match status" value="1"/>
</dbReference>
<dbReference type="Pfam" id="PF12937">
    <property type="entry name" value="F-box-like"/>
    <property type="match status" value="1"/>
</dbReference>
<evidence type="ECO:0000313" key="4">
    <source>
        <dbReference type="EMBL" id="KAK1661265.1"/>
    </source>
</evidence>
<dbReference type="Proteomes" id="UP001231189">
    <property type="component" value="Unassembled WGS sequence"/>
</dbReference>
<evidence type="ECO:0000313" key="5">
    <source>
        <dbReference type="Proteomes" id="UP001231189"/>
    </source>
</evidence>
<dbReference type="Gene3D" id="1.20.1280.50">
    <property type="match status" value="1"/>
</dbReference>
<gene>
    <name evidence="4" type="ORF">QYE76_049424</name>
</gene>
<evidence type="ECO:0000256" key="1">
    <source>
        <dbReference type="SAM" id="MobiDB-lite"/>
    </source>
</evidence>
<dbReference type="InterPro" id="IPR056594">
    <property type="entry name" value="AT5G49610-like_b-prop"/>
</dbReference>
<feature type="domain" description="F-box" evidence="2">
    <location>
        <begin position="82"/>
        <end position="128"/>
    </location>
</feature>
<dbReference type="InterPro" id="IPR036047">
    <property type="entry name" value="F-box-like_dom_sf"/>
</dbReference>
<evidence type="ECO:0008006" key="6">
    <source>
        <dbReference type="Google" id="ProtNLM"/>
    </source>
</evidence>
<organism evidence="4 5">
    <name type="scientific">Lolium multiflorum</name>
    <name type="common">Italian ryegrass</name>
    <name type="synonym">Lolium perenne subsp. multiflorum</name>
    <dbReference type="NCBI Taxonomy" id="4521"/>
    <lineage>
        <taxon>Eukaryota</taxon>
        <taxon>Viridiplantae</taxon>
        <taxon>Streptophyta</taxon>
        <taxon>Embryophyta</taxon>
        <taxon>Tracheophyta</taxon>
        <taxon>Spermatophyta</taxon>
        <taxon>Magnoliopsida</taxon>
        <taxon>Liliopsida</taxon>
        <taxon>Poales</taxon>
        <taxon>Poaceae</taxon>
        <taxon>BOP clade</taxon>
        <taxon>Pooideae</taxon>
        <taxon>Poodae</taxon>
        <taxon>Poeae</taxon>
        <taxon>Poeae Chloroplast Group 2 (Poeae type)</taxon>
        <taxon>Loliodinae</taxon>
        <taxon>Loliinae</taxon>
        <taxon>Lolium</taxon>
    </lineage>
</organism>
<dbReference type="SUPFAM" id="SSF81383">
    <property type="entry name" value="F-box domain"/>
    <property type="match status" value="1"/>
</dbReference>
<proteinExistence type="predicted"/>
<feature type="region of interest" description="Disordered" evidence="1">
    <location>
        <begin position="1"/>
        <end position="83"/>
    </location>
</feature>
<reference evidence="4" key="1">
    <citation type="submission" date="2023-07" db="EMBL/GenBank/DDBJ databases">
        <title>A chromosome-level genome assembly of Lolium multiflorum.</title>
        <authorList>
            <person name="Chen Y."/>
            <person name="Copetti D."/>
            <person name="Kolliker R."/>
            <person name="Studer B."/>
        </authorList>
    </citation>
    <scope>NUCLEOTIDE SEQUENCE</scope>
    <source>
        <strain evidence="4">02402/16</strain>
        <tissue evidence="4">Leaf</tissue>
    </source>
</reference>
<dbReference type="InterPro" id="IPR001810">
    <property type="entry name" value="F-box_dom"/>
</dbReference>
<comment type="caution">
    <text evidence="4">The sequence shown here is derived from an EMBL/GenBank/DDBJ whole genome shotgun (WGS) entry which is preliminary data.</text>
</comment>